<name>A0A8J6Q513_9FLAO</name>
<evidence type="ECO:0008006" key="3">
    <source>
        <dbReference type="Google" id="ProtNLM"/>
    </source>
</evidence>
<sequence>MKTNQLHLLICIHTILCSFICSGQSQDSIANIITAQFDTFVNQGDSNNIYLQTNKGIYETEEDLWFKAYVLDAKTLSPSFLDKTLFIQLIEDSTNQTVIEEKHAIENGFVNGHIFLNDSLKNGTYSLIAYSANTIKTNTKNYYAIRKIQLFKIAKEKQETVSTIQDSLLQFSIFPESGYLISGIPNRVAFKATNSKGKPLNVSGFLYKNNVPIINFKSLHAGMGNFQFIPQLKNNYHIKLSEPYSDKTFSLPEILPKGNLLQLLSQNDKYITFKISQSQAQEKQTVYLRAQLRGTVYSLAIGDIEKELIFKIPINDMPQGIAEFTLFNSELKPLAERLVYVNP</sequence>
<dbReference type="RefSeq" id="WP_206688056.1">
    <property type="nucleotide sequence ID" value="NZ_JACVXD010000029.1"/>
</dbReference>
<dbReference type="Proteomes" id="UP000621516">
    <property type="component" value="Unassembled WGS sequence"/>
</dbReference>
<protein>
    <recommendedName>
        <fullName evidence="3">Macroglobulin domain-containing protein</fullName>
    </recommendedName>
</protein>
<keyword evidence="2" id="KW-1185">Reference proteome</keyword>
<dbReference type="AlphaFoldDB" id="A0A8J6Q513"/>
<organism evidence="1 2">
    <name type="scientific">Aestuariibaculum marinum</name>
    <dbReference type="NCBI Taxonomy" id="2683592"/>
    <lineage>
        <taxon>Bacteria</taxon>
        <taxon>Pseudomonadati</taxon>
        <taxon>Bacteroidota</taxon>
        <taxon>Flavobacteriia</taxon>
        <taxon>Flavobacteriales</taxon>
        <taxon>Flavobacteriaceae</taxon>
    </lineage>
</organism>
<gene>
    <name evidence="1" type="ORF">ICJ85_16065</name>
</gene>
<evidence type="ECO:0000313" key="2">
    <source>
        <dbReference type="Proteomes" id="UP000621516"/>
    </source>
</evidence>
<reference evidence="1 2" key="1">
    <citation type="journal article" date="2018" name="J. Microbiol.">
        <title>Aestuariibaculum marinum sp. nov., a marine bacterium isolated from seawater in South Korea.</title>
        <authorList>
            <person name="Choi J."/>
            <person name="Lee D."/>
            <person name="Jang J.H."/>
            <person name="Cha S."/>
            <person name="Seo T."/>
        </authorList>
    </citation>
    <scope>NUCLEOTIDE SEQUENCE [LARGE SCALE GENOMIC DNA]</scope>
    <source>
        <strain evidence="1 2">IP7</strain>
    </source>
</reference>
<dbReference type="EMBL" id="JACVXD010000029">
    <property type="protein sequence ID" value="MBD0825525.1"/>
    <property type="molecule type" value="Genomic_DNA"/>
</dbReference>
<feature type="non-terminal residue" evidence="1">
    <location>
        <position position="343"/>
    </location>
</feature>
<evidence type="ECO:0000313" key="1">
    <source>
        <dbReference type="EMBL" id="MBD0825525.1"/>
    </source>
</evidence>
<proteinExistence type="predicted"/>
<comment type="caution">
    <text evidence="1">The sequence shown here is derived from an EMBL/GenBank/DDBJ whole genome shotgun (WGS) entry which is preliminary data.</text>
</comment>
<accession>A0A8J6Q513</accession>
<dbReference type="Gene3D" id="2.60.40.1930">
    <property type="match status" value="1"/>
</dbReference>